<dbReference type="EMBL" id="JAAXZB010000002">
    <property type="protein sequence ID" value="NKW10712.1"/>
    <property type="molecule type" value="Genomic_DNA"/>
</dbReference>
<evidence type="ECO:0000256" key="1">
    <source>
        <dbReference type="ARBA" id="ARBA00022729"/>
    </source>
</evidence>
<organism evidence="2 3">
    <name type="scientific">Brucella tritici</name>
    <dbReference type="NCBI Taxonomy" id="94626"/>
    <lineage>
        <taxon>Bacteria</taxon>
        <taxon>Pseudomonadati</taxon>
        <taxon>Pseudomonadota</taxon>
        <taxon>Alphaproteobacteria</taxon>
        <taxon>Hyphomicrobiales</taxon>
        <taxon>Brucellaceae</taxon>
        <taxon>Brucella/Ochrobactrum group</taxon>
        <taxon>Brucella</taxon>
    </lineage>
</organism>
<accession>A0A7X6JBA5</accession>
<dbReference type="SUPFAM" id="SSF51126">
    <property type="entry name" value="Pectin lyase-like"/>
    <property type="match status" value="1"/>
</dbReference>
<dbReference type="Pfam" id="PF12951">
    <property type="entry name" value="PATR"/>
    <property type="match status" value="1"/>
</dbReference>
<dbReference type="Proteomes" id="UP000558475">
    <property type="component" value="Unassembled WGS sequence"/>
</dbReference>
<sequence length="134" mass="13987">MTINEAGGVIDTQGQTATLNGRLSGAGELTKDGSGTLVLTDAGNSYSGNTLIRNGTLRLNGAGWITGDVTNLGIFEFANSGDHDFAGSFLEPAQFSNPEQAPPPFPVITLIAVALRSRRVRLQSVKTTIWAPVG</sequence>
<dbReference type="InterPro" id="IPR011050">
    <property type="entry name" value="Pectin_lyase_fold/virulence"/>
</dbReference>
<evidence type="ECO:0000313" key="3">
    <source>
        <dbReference type="Proteomes" id="UP000558475"/>
    </source>
</evidence>
<keyword evidence="1" id="KW-0732">Signal</keyword>
<gene>
    <name evidence="2" type="ORF">HGG76_20705</name>
</gene>
<comment type="caution">
    <text evidence="2">The sequence shown here is derived from an EMBL/GenBank/DDBJ whole genome shotgun (WGS) entry which is preliminary data.</text>
</comment>
<dbReference type="NCBIfam" id="TIGR02601">
    <property type="entry name" value="autotrns_rpt"/>
    <property type="match status" value="1"/>
</dbReference>
<dbReference type="Gene3D" id="2.160.20.20">
    <property type="match status" value="1"/>
</dbReference>
<dbReference type="InterPro" id="IPR012332">
    <property type="entry name" value="Autotransporter_pectin_lyase_C"/>
</dbReference>
<proteinExistence type="predicted"/>
<protein>
    <recommendedName>
        <fullName evidence="4">Outer membrane autotransporter</fullName>
    </recommendedName>
</protein>
<dbReference type="AlphaFoldDB" id="A0A7X6JBA5"/>
<reference evidence="2 3" key="1">
    <citation type="submission" date="2020-04" db="EMBL/GenBank/DDBJ databases">
        <title>Whole genome sequencing of clinical and environmental type strains of Ochrobactrum.</title>
        <authorList>
            <person name="Dharne M."/>
        </authorList>
    </citation>
    <scope>NUCLEOTIDE SEQUENCE [LARGE SCALE GENOMIC DNA]</scope>
    <source>
        <strain evidence="2 3">DSM 13340</strain>
    </source>
</reference>
<name>A0A7X6JBA5_9HYPH</name>
<evidence type="ECO:0008006" key="4">
    <source>
        <dbReference type="Google" id="ProtNLM"/>
    </source>
</evidence>
<dbReference type="InterPro" id="IPR013425">
    <property type="entry name" value="Autotrns_rpt"/>
</dbReference>
<evidence type="ECO:0000313" key="2">
    <source>
        <dbReference type="EMBL" id="NKW10712.1"/>
    </source>
</evidence>